<keyword evidence="3" id="KW-1185">Reference proteome</keyword>
<name>A0A4U3MKG5_9ACTN</name>
<evidence type="ECO:0000313" key="2">
    <source>
        <dbReference type="EMBL" id="TKK89102.1"/>
    </source>
</evidence>
<dbReference type="OrthoDB" id="4963533at2"/>
<dbReference type="Proteomes" id="UP000308705">
    <property type="component" value="Unassembled WGS sequence"/>
</dbReference>
<evidence type="ECO:0000259" key="1">
    <source>
        <dbReference type="SMART" id="SM00062"/>
    </source>
</evidence>
<proteinExistence type="predicted"/>
<organism evidence="2 3">
    <name type="scientific">Herbidospora galbida</name>
    <dbReference type="NCBI Taxonomy" id="2575442"/>
    <lineage>
        <taxon>Bacteria</taxon>
        <taxon>Bacillati</taxon>
        <taxon>Actinomycetota</taxon>
        <taxon>Actinomycetes</taxon>
        <taxon>Streptosporangiales</taxon>
        <taxon>Streptosporangiaceae</taxon>
        <taxon>Herbidospora</taxon>
    </lineage>
</organism>
<dbReference type="PROSITE" id="PS51257">
    <property type="entry name" value="PROKAR_LIPOPROTEIN"/>
    <property type="match status" value="1"/>
</dbReference>
<dbReference type="EMBL" id="SZQA01000008">
    <property type="protein sequence ID" value="TKK89102.1"/>
    <property type="molecule type" value="Genomic_DNA"/>
</dbReference>
<dbReference type="SUPFAM" id="SSF53850">
    <property type="entry name" value="Periplasmic binding protein-like II"/>
    <property type="match status" value="1"/>
</dbReference>
<dbReference type="SMART" id="SM00062">
    <property type="entry name" value="PBPb"/>
    <property type="match status" value="1"/>
</dbReference>
<protein>
    <submittedName>
        <fullName evidence="2">Transporter substrate-binding domain-containing protein</fullName>
    </submittedName>
</protein>
<feature type="domain" description="Solute-binding protein family 3/N-terminal" evidence="1">
    <location>
        <begin position="25"/>
        <end position="231"/>
    </location>
</feature>
<dbReference type="AlphaFoldDB" id="A0A4U3MKG5"/>
<dbReference type="RefSeq" id="WP_137247018.1">
    <property type="nucleotide sequence ID" value="NZ_SZQA01000008.1"/>
</dbReference>
<dbReference type="Gene3D" id="3.40.190.10">
    <property type="entry name" value="Periplasmic binding protein-like II"/>
    <property type="match status" value="2"/>
</dbReference>
<gene>
    <name evidence="2" type="ORF">FDA94_11375</name>
</gene>
<comment type="caution">
    <text evidence="2">The sequence shown here is derived from an EMBL/GenBank/DDBJ whole genome shotgun (WGS) entry which is preliminary data.</text>
</comment>
<sequence length="244" mass="26225">MWRVVSAGIAALSIAAGLTGCSGTGLLIGVRAGQPGLAEMLPGGGWSGFDIAVAHYVARQLGYRKDQIRYTTDLDSADLVMGPAREPYVGPYLVAAKDILVRARDRDRTLKDLAGGLVCGTRADTLGLTGRFGAAWRAAHLAEANVPAACGPLLADRRTDAIIADAPVLAGLSAQYPGRFRLVGRPLAQERYGIGLSERTESWRDDIEDALRQMYDDGSWHRAVIDYLGELATQYEMPPALEKR</sequence>
<reference evidence="2 3" key="1">
    <citation type="submission" date="2019-04" db="EMBL/GenBank/DDBJ databases">
        <title>Herbidospora sp. NEAU-GS14.nov., a novel actinomycete isolated from soil.</title>
        <authorList>
            <person name="Han L."/>
        </authorList>
    </citation>
    <scope>NUCLEOTIDE SEQUENCE [LARGE SCALE GENOMIC DNA]</scope>
    <source>
        <strain evidence="2 3">NEAU-GS14</strain>
    </source>
</reference>
<evidence type="ECO:0000313" key="3">
    <source>
        <dbReference type="Proteomes" id="UP000308705"/>
    </source>
</evidence>
<accession>A0A4U3MKG5</accession>
<dbReference type="InterPro" id="IPR001638">
    <property type="entry name" value="Solute-binding_3/MltF_N"/>
</dbReference>